<dbReference type="OrthoDB" id="9796100at2"/>
<dbReference type="InterPro" id="IPR036890">
    <property type="entry name" value="HATPase_C_sf"/>
</dbReference>
<dbReference type="InterPro" id="IPR036097">
    <property type="entry name" value="HisK_dim/P_sf"/>
</dbReference>
<dbReference type="FunFam" id="1.10.287.130:FF:000045">
    <property type="entry name" value="Two-component system sensor histidine kinase/response regulator"/>
    <property type="match status" value="1"/>
</dbReference>
<dbReference type="SMART" id="SM00387">
    <property type="entry name" value="HATPase_c"/>
    <property type="match status" value="2"/>
</dbReference>
<dbReference type="SMART" id="SM00388">
    <property type="entry name" value="HisKA"/>
    <property type="match status" value="2"/>
</dbReference>
<feature type="modified residue" description="4-aspartylphosphate" evidence="9">
    <location>
        <position position="682"/>
    </location>
</feature>
<dbReference type="RefSeq" id="WP_057747050.1">
    <property type="nucleotide sequence ID" value="NZ_LJYG01000049.1"/>
</dbReference>
<keyword evidence="14" id="KW-1185">Reference proteome</keyword>
<dbReference type="Proteomes" id="UP000051936">
    <property type="component" value="Unassembled WGS sequence"/>
</dbReference>
<sequence length="1165" mass="126397">MEHVRDLSFLAGGGEMGERTRAMDWSSTAVGSPAKWPQSLKAAVSICLGSRHPMVLWWGQTSHVQFYNDAYISFLGPEKHPAFLGRSGRECWSEIWPVMSPMLDHVFSTGEATWSEDFLYVLNRNLAREEGYFTFSYSPIRTDDGSIGGIFCACNETTARVLGERRLQTLRDLGRMEANGRTVASACEIAAQTLGENPHDVPFALIYLLDSDKHRAELVATSAIPAGEPGAPFTVDILRADSEEQSNWPLSQALEAATAKLVSDISVRFGVLPGGPWPEAPETALITPIAAPGHNIATGFLVSGLSPRQVINADYLSFFELVAGQIGAAIANARAYEAERRRAEALAEIDRAKTSFFSNVSHEFRTPLSLILGPLEDALKIGNLPTTERESLATAHRNSLRLLKLVNSLLDFSRIEAGRAQASYEPTDLASLTADIASNFRSAFERAGLKLLVDCPPLGAPVFVDPEMWEKIVLNLLSNAFKFTFNGQVAVSLQIVDDRIALTVCDSGVGVPPDELPRLFERFHRIEGQESRTHEGSGIGLALVQELVKLHSGTITVDSVIGRGTSFTVTIPFGKAHLPQERIRAERQLSSTAVRADAFVQEALRWLPDIPSVATEVSAELRAASELSQLSGARILIADDNADMRAYVGGLLKAYCEVQTVADGQAAIEVIRQDCPDLVIADVMMPRLDGFGLLRAIRNDAACAELPVILLSARADEEAKVEGFGIGADAYLIKPFNARELLAQIAASIKMAKFRREVERTLASRVEARTRELAETNAQLRLQIEQREKAEAEVQQLHRLEAIGQLTSGVAHDFNNLLSVVLTNARLLSRRLYDPDHQEGIQLICGAAERGAKLITQLLAFSRKQRLKPQAVNLNSTIAGMSDLLGACLGGTIRLKMSLAQDLWPASVDPMQIESVILNLTINARDAMGAGGVLTLETFNATIDNASSGPSEPVPGQYVGLAVKDTGVGIPDHLVPRVFEPFFTTKKPGEGSGLGLAQVHGFAKQSGGGVSLETHVGRGTTVKVLLPRAPEARGHEQQQRATHVTATNVTARILVVDDDKSVLRSTLRVLDSLGYAAVAAASGAEALRLIDSSLQIDLVLTDFAMPEMTGVELAEAIRAMDPNLPVIIVTGYVERIGLSDFDERRILRKPFTEDELIEKIKSALH</sequence>
<evidence type="ECO:0000256" key="8">
    <source>
        <dbReference type="ARBA" id="ARBA00023012"/>
    </source>
</evidence>
<dbReference type="CDD" id="cd17574">
    <property type="entry name" value="REC_OmpR"/>
    <property type="match status" value="1"/>
</dbReference>
<feature type="domain" description="Histidine kinase" evidence="11">
    <location>
        <begin position="359"/>
        <end position="575"/>
    </location>
</feature>
<evidence type="ECO:0000256" key="5">
    <source>
        <dbReference type="ARBA" id="ARBA00022741"/>
    </source>
</evidence>
<dbReference type="Gene3D" id="3.30.450.20">
    <property type="entry name" value="PAS domain"/>
    <property type="match status" value="1"/>
</dbReference>
<dbReference type="InterPro" id="IPR029016">
    <property type="entry name" value="GAF-like_dom_sf"/>
</dbReference>
<dbReference type="Pfam" id="PF00072">
    <property type="entry name" value="Response_reg"/>
    <property type="match status" value="2"/>
</dbReference>
<dbReference type="AlphaFoldDB" id="A0A0R3E5G9"/>
<evidence type="ECO:0000256" key="7">
    <source>
        <dbReference type="ARBA" id="ARBA00022840"/>
    </source>
</evidence>
<name>A0A0R3E5G9_9BRAD</name>
<keyword evidence="3 9" id="KW-0597">Phosphoprotein</keyword>
<dbReference type="SMART" id="SM00448">
    <property type="entry name" value="REC"/>
    <property type="match status" value="2"/>
</dbReference>
<evidence type="ECO:0000256" key="4">
    <source>
        <dbReference type="ARBA" id="ARBA00022679"/>
    </source>
</evidence>
<feature type="modified residue" description="4-aspartylphosphate" evidence="9">
    <location>
        <position position="1102"/>
    </location>
</feature>
<evidence type="ECO:0000256" key="6">
    <source>
        <dbReference type="ARBA" id="ARBA00022777"/>
    </source>
</evidence>
<evidence type="ECO:0000256" key="3">
    <source>
        <dbReference type="ARBA" id="ARBA00022553"/>
    </source>
</evidence>
<evidence type="ECO:0000313" key="13">
    <source>
        <dbReference type="EMBL" id="KRQ14255.1"/>
    </source>
</evidence>
<dbReference type="STRING" id="989370.AOQ71_13335"/>
<dbReference type="InterPro" id="IPR011006">
    <property type="entry name" value="CheY-like_superfamily"/>
</dbReference>
<keyword evidence="6" id="KW-0418">Kinase</keyword>
<dbReference type="Gene3D" id="3.40.50.2300">
    <property type="match status" value="2"/>
</dbReference>
<dbReference type="EC" id="2.7.13.3" evidence="2"/>
<feature type="coiled-coil region" evidence="10">
    <location>
        <begin position="773"/>
        <end position="800"/>
    </location>
</feature>
<dbReference type="SUPFAM" id="SSF52172">
    <property type="entry name" value="CheY-like"/>
    <property type="match status" value="2"/>
</dbReference>
<evidence type="ECO:0000256" key="2">
    <source>
        <dbReference type="ARBA" id="ARBA00012438"/>
    </source>
</evidence>
<comment type="catalytic activity">
    <reaction evidence="1">
        <text>ATP + protein L-histidine = ADP + protein N-phospho-L-histidine.</text>
        <dbReference type="EC" id="2.7.13.3"/>
    </reaction>
</comment>
<keyword evidence="8" id="KW-0902">Two-component regulatory system</keyword>
<dbReference type="GO" id="GO:0005524">
    <property type="term" value="F:ATP binding"/>
    <property type="evidence" value="ECO:0007669"/>
    <property type="project" value="UniProtKB-KW"/>
</dbReference>
<dbReference type="InterPro" id="IPR004358">
    <property type="entry name" value="Sig_transdc_His_kin-like_C"/>
</dbReference>
<keyword evidence="7" id="KW-0067">ATP-binding</keyword>
<gene>
    <name evidence="13" type="ORF">AOQ71_13335</name>
</gene>
<accession>A0A0R3E5G9</accession>
<proteinExistence type="predicted"/>
<dbReference type="Pfam" id="PF00512">
    <property type="entry name" value="HisKA"/>
    <property type="match status" value="2"/>
</dbReference>
<keyword evidence="4" id="KW-0808">Transferase</keyword>
<dbReference type="SUPFAM" id="SSF47384">
    <property type="entry name" value="Homodimeric domain of signal transducing histidine kinase"/>
    <property type="match status" value="2"/>
</dbReference>
<dbReference type="PRINTS" id="PR00344">
    <property type="entry name" value="BCTRLSENSOR"/>
</dbReference>
<evidence type="ECO:0000256" key="9">
    <source>
        <dbReference type="PROSITE-ProRule" id="PRU00169"/>
    </source>
</evidence>
<dbReference type="PANTHER" id="PTHR43547:SF2">
    <property type="entry name" value="HYBRID SIGNAL TRANSDUCTION HISTIDINE KINASE C"/>
    <property type="match status" value="1"/>
</dbReference>
<dbReference type="CDD" id="cd00082">
    <property type="entry name" value="HisKA"/>
    <property type="match status" value="2"/>
</dbReference>
<reference evidence="13 14" key="1">
    <citation type="submission" date="2015-09" db="EMBL/GenBank/DDBJ databases">
        <title>Draft Genome Sequence of Bradyrhizobium manausense Strain BR 3351T, a Novel Symbiotic Nitrogen-Fixing Alphaproteobacterium Isolated from Brazilian Amazon Rain Forest.</title>
        <authorList>
            <person name="De Araujo J.L."/>
            <person name="Zilli J.E."/>
        </authorList>
    </citation>
    <scope>NUCLEOTIDE SEQUENCE [LARGE SCALE GENOMIC DNA]</scope>
    <source>
        <strain evidence="13 14">BR3351</strain>
    </source>
</reference>
<organism evidence="13 14">
    <name type="scientific">Bradyrhizobium manausense</name>
    <dbReference type="NCBI Taxonomy" id="989370"/>
    <lineage>
        <taxon>Bacteria</taxon>
        <taxon>Pseudomonadati</taxon>
        <taxon>Pseudomonadota</taxon>
        <taxon>Alphaproteobacteria</taxon>
        <taxon>Hyphomicrobiales</taxon>
        <taxon>Nitrobacteraceae</taxon>
        <taxon>Bradyrhizobium</taxon>
    </lineage>
</organism>
<dbReference type="Pfam" id="PF02518">
    <property type="entry name" value="HATPase_c"/>
    <property type="match status" value="2"/>
</dbReference>
<protein>
    <recommendedName>
        <fullName evidence="2">histidine kinase</fullName>
        <ecNumber evidence="2">2.7.13.3</ecNumber>
    </recommendedName>
</protein>
<evidence type="ECO:0000256" key="10">
    <source>
        <dbReference type="SAM" id="Coils"/>
    </source>
</evidence>
<dbReference type="SUPFAM" id="SSF55874">
    <property type="entry name" value="ATPase domain of HSP90 chaperone/DNA topoisomerase II/histidine kinase"/>
    <property type="match status" value="2"/>
</dbReference>
<evidence type="ECO:0000256" key="1">
    <source>
        <dbReference type="ARBA" id="ARBA00000085"/>
    </source>
</evidence>
<dbReference type="CDD" id="cd16922">
    <property type="entry name" value="HATPase_EvgS-ArcB-TorS-like"/>
    <property type="match status" value="1"/>
</dbReference>
<dbReference type="PROSITE" id="PS50110">
    <property type="entry name" value="RESPONSE_REGULATORY"/>
    <property type="match status" value="2"/>
</dbReference>
<feature type="domain" description="Histidine kinase" evidence="11">
    <location>
        <begin position="809"/>
        <end position="1030"/>
    </location>
</feature>
<dbReference type="FunFam" id="3.30.565.10:FF:000037">
    <property type="entry name" value="Hybrid sensor histidine kinase/response regulator"/>
    <property type="match status" value="1"/>
</dbReference>
<dbReference type="GO" id="GO:0000155">
    <property type="term" value="F:phosphorelay sensor kinase activity"/>
    <property type="evidence" value="ECO:0007669"/>
    <property type="project" value="InterPro"/>
</dbReference>
<evidence type="ECO:0000259" key="11">
    <source>
        <dbReference type="PROSITE" id="PS50109"/>
    </source>
</evidence>
<keyword evidence="5" id="KW-0547">Nucleotide-binding</keyword>
<dbReference type="InterPro" id="IPR001789">
    <property type="entry name" value="Sig_transdc_resp-reg_receiver"/>
</dbReference>
<evidence type="ECO:0000313" key="14">
    <source>
        <dbReference type="Proteomes" id="UP000051936"/>
    </source>
</evidence>
<dbReference type="Gene3D" id="1.10.287.130">
    <property type="match status" value="2"/>
</dbReference>
<dbReference type="InterPro" id="IPR005467">
    <property type="entry name" value="His_kinase_dom"/>
</dbReference>
<dbReference type="InterPro" id="IPR003594">
    <property type="entry name" value="HATPase_dom"/>
</dbReference>
<comment type="caution">
    <text evidence="13">The sequence shown here is derived from an EMBL/GenBank/DDBJ whole genome shotgun (WGS) entry which is preliminary data.</text>
</comment>
<keyword evidence="10" id="KW-0175">Coiled coil</keyword>
<dbReference type="PROSITE" id="PS50109">
    <property type="entry name" value="HIS_KIN"/>
    <property type="match status" value="2"/>
</dbReference>
<dbReference type="Gene3D" id="3.30.450.40">
    <property type="match status" value="1"/>
</dbReference>
<feature type="domain" description="Response regulatory" evidence="12">
    <location>
        <begin position="634"/>
        <end position="749"/>
    </location>
</feature>
<dbReference type="InterPro" id="IPR003661">
    <property type="entry name" value="HisK_dim/P_dom"/>
</dbReference>
<feature type="domain" description="Response regulatory" evidence="12">
    <location>
        <begin position="1052"/>
        <end position="1164"/>
    </location>
</feature>
<dbReference type="EMBL" id="LJYG01000049">
    <property type="protein sequence ID" value="KRQ14255.1"/>
    <property type="molecule type" value="Genomic_DNA"/>
</dbReference>
<evidence type="ECO:0000259" key="12">
    <source>
        <dbReference type="PROSITE" id="PS50110"/>
    </source>
</evidence>
<dbReference type="PANTHER" id="PTHR43547">
    <property type="entry name" value="TWO-COMPONENT HISTIDINE KINASE"/>
    <property type="match status" value="1"/>
</dbReference>
<dbReference type="Gene3D" id="3.30.565.10">
    <property type="entry name" value="Histidine kinase-like ATPase, C-terminal domain"/>
    <property type="match status" value="2"/>
</dbReference>
<dbReference type="SUPFAM" id="SSF55781">
    <property type="entry name" value="GAF domain-like"/>
    <property type="match status" value="1"/>
</dbReference>